<evidence type="ECO:0000313" key="6">
    <source>
        <dbReference type="Proteomes" id="UP001470230"/>
    </source>
</evidence>
<comment type="caution">
    <text evidence="5">The sequence shown here is derived from an EMBL/GenBank/DDBJ whole genome shotgun (WGS) entry which is preliminary data.</text>
</comment>
<feature type="coiled-coil region" evidence="4">
    <location>
        <begin position="624"/>
        <end position="658"/>
    </location>
</feature>
<evidence type="ECO:0000256" key="1">
    <source>
        <dbReference type="ARBA" id="ARBA00022737"/>
    </source>
</evidence>
<dbReference type="SMART" id="SM00248">
    <property type="entry name" value="ANK"/>
    <property type="match status" value="11"/>
</dbReference>
<dbReference type="EMBL" id="JAPFFF010000014">
    <property type="protein sequence ID" value="KAK8870227.1"/>
    <property type="molecule type" value="Genomic_DNA"/>
</dbReference>
<accession>A0ABR2IY10</accession>
<dbReference type="InterPro" id="IPR036770">
    <property type="entry name" value="Ankyrin_rpt-contain_sf"/>
</dbReference>
<dbReference type="PROSITE" id="PS50088">
    <property type="entry name" value="ANK_REPEAT"/>
    <property type="match status" value="1"/>
</dbReference>
<organism evidence="5 6">
    <name type="scientific">Tritrichomonas musculus</name>
    <dbReference type="NCBI Taxonomy" id="1915356"/>
    <lineage>
        <taxon>Eukaryota</taxon>
        <taxon>Metamonada</taxon>
        <taxon>Parabasalia</taxon>
        <taxon>Tritrichomonadida</taxon>
        <taxon>Tritrichomonadidae</taxon>
        <taxon>Tritrichomonas</taxon>
    </lineage>
</organism>
<evidence type="ECO:0000256" key="2">
    <source>
        <dbReference type="ARBA" id="ARBA00023043"/>
    </source>
</evidence>
<dbReference type="SUPFAM" id="SSF48403">
    <property type="entry name" value="Ankyrin repeat"/>
    <property type="match status" value="2"/>
</dbReference>
<gene>
    <name evidence="5" type="ORF">M9Y10_008104</name>
</gene>
<reference evidence="5 6" key="1">
    <citation type="submission" date="2024-04" db="EMBL/GenBank/DDBJ databases">
        <title>Tritrichomonas musculus Genome.</title>
        <authorList>
            <person name="Alves-Ferreira E."/>
            <person name="Grigg M."/>
            <person name="Lorenzi H."/>
            <person name="Galac M."/>
        </authorList>
    </citation>
    <scope>NUCLEOTIDE SEQUENCE [LARGE SCALE GENOMIC DNA]</scope>
    <source>
        <strain evidence="5 6">EAF2021</strain>
    </source>
</reference>
<proteinExistence type="predicted"/>
<evidence type="ECO:0000256" key="3">
    <source>
        <dbReference type="PROSITE-ProRule" id="PRU00023"/>
    </source>
</evidence>
<evidence type="ECO:0000256" key="4">
    <source>
        <dbReference type="SAM" id="Coils"/>
    </source>
</evidence>
<evidence type="ECO:0008006" key="7">
    <source>
        <dbReference type="Google" id="ProtNLM"/>
    </source>
</evidence>
<sequence>MGKMKEEEFRAFIRKLLINNKTAPWNENEIYKEIISRSDKDYIEKNIDDLAESVKRKDISRIKILLALGTEADSNSAETNLLYCAKNGMTDIATILLNNYCNPNKTNNQNENAFWVAAFNENFNTALLLKKYGAKINTVNKNKETLMHIVYQKNMNNIFEFLLKEGASPNIKNCFGETVTFIAFNRKDDEIAEMLQDKYNGDINSQNNDMNTLAHLAFDRKDIQRIDYFKKRRIDMNLKNKKGHTVLMHAFFTGTNIENMEFLMNLGSNINTTDNDNNTMLHLLLFQNNPSQSVFSFLKNKKININIENNDGQYPISIAIAKGHDNIGFDLLNSNCKINNKTSVHEPIVEAIKRGSSKWVEALICHGANALNEKVGVASRYIKSSFFNFDIFKKIQQMNIFLEAPFQEAIYAKLNNCSLHIWNIAKSMDLCTKLAKNKDKHKRIPLSAAIMTKNDMLVKILLSSSYELESSDEDGRTPFIYACMVDCYPWMTDIFSKILLSNANKVDRNDCSALSYAAFNNNKSFCEELFIRNIEVDNIKTDKYGIIESFRTTLYKYEKIKKCSKQNYSDARSALDQLQKQKKQFKERLEEVEFQIKICVQDEYRIKHSDSVTEEDIKDFYWHFNNYKREKNFIEENLPKIKDEIDNARKNLEYYNNKYQLICEATRKDMLQKLPYLEKLSMRDKKIVTLDFKKDDSDCVIC</sequence>
<dbReference type="Gene3D" id="1.25.40.20">
    <property type="entry name" value="Ankyrin repeat-containing domain"/>
    <property type="match status" value="3"/>
</dbReference>
<keyword evidence="4" id="KW-0175">Coiled coil</keyword>
<keyword evidence="2 3" id="KW-0040">ANK repeat</keyword>
<dbReference type="PANTHER" id="PTHR24198:SF165">
    <property type="entry name" value="ANKYRIN REPEAT-CONTAINING PROTEIN-RELATED"/>
    <property type="match status" value="1"/>
</dbReference>
<name>A0ABR2IY10_9EUKA</name>
<feature type="repeat" description="ANK" evidence="3">
    <location>
        <begin position="242"/>
        <end position="275"/>
    </location>
</feature>
<protein>
    <recommendedName>
        <fullName evidence="7">Ankyrin repeat protein</fullName>
    </recommendedName>
</protein>
<dbReference type="PANTHER" id="PTHR24198">
    <property type="entry name" value="ANKYRIN REPEAT AND PROTEIN KINASE DOMAIN-CONTAINING PROTEIN"/>
    <property type="match status" value="1"/>
</dbReference>
<dbReference type="Proteomes" id="UP001470230">
    <property type="component" value="Unassembled WGS sequence"/>
</dbReference>
<dbReference type="InterPro" id="IPR002110">
    <property type="entry name" value="Ankyrin_rpt"/>
</dbReference>
<evidence type="ECO:0000313" key="5">
    <source>
        <dbReference type="EMBL" id="KAK8870227.1"/>
    </source>
</evidence>
<feature type="coiled-coil region" evidence="4">
    <location>
        <begin position="561"/>
        <end position="595"/>
    </location>
</feature>
<keyword evidence="1" id="KW-0677">Repeat</keyword>
<keyword evidence="6" id="KW-1185">Reference proteome</keyword>
<dbReference type="Pfam" id="PF12796">
    <property type="entry name" value="Ank_2"/>
    <property type="match status" value="3"/>
</dbReference>